<dbReference type="InterPro" id="IPR022398">
    <property type="entry name" value="Peptidase_S8_His-AS"/>
</dbReference>
<dbReference type="AlphaFoldDB" id="A0A6J7SUQ4"/>
<sequence>MRLRLSTALIVSLVATTILQVPAHSDDSIREAHSSDRIIITYRNGATAQEIQNSQTRVGSRNSKSIYRNSGKRSDLIQVGAGISVESAIAALSADPAVLYAEPDYLLQKSVVPNDPYYTTGSQLWGMYGDATSPSNAFGSQAAEAWAAGYTGSQSVVVGVIDEGIQVTHPDLAANIWVNPGEVSGDGIDNDKNGKIDDINGWDFFSKDATVFDGAANPKVDAHGTHVSGTIGAVGNNGIGVAGVNWNVKIVSAKFLGPAGGSTSDAILAIDYLVNLKKAGVNLVAINNSWGGGGFSQSLADAINRAGDQGIFFVAAAGNGNSAGIGQNNDVTASYPSNYDCTKTAQNTVRSWDCVVAVAAITSSGSRSTFSNYGLTKVDIGAPGSAIVSTVPNSSYASYSGTSMATPHVTGAIALCASVNPTITPKQIRSALLSSAAATTSLSGLTATGGRLDVSALVASCLSPRQSQNPLVISNTALTGIAGTPISLSVTGGSGAIAPTFTATGTNCSITGSNLNASGAATCLVTATNPANDIYSAVVSPSKTFTFSLVQQAALMISNTLLTNRIRTSVALLTSGGTGNGTISFSVSGTGCSISRNSVTATRATSCTVTATKAASGIYAARTSPSVVFRFN</sequence>
<proteinExistence type="inferred from homology"/>
<dbReference type="EMBL" id="CAESAI010000003">
    <property type="protein sequence ID" value="CAB4331422.1"/>
    <property type="molecule type" value="Genomic_DNA"/>
</dbReference>
<evidence type="ECO:0000256" key="4">
    <source>
        <dbReference type="ARBA" id="ARBA00022825"/>
    </source>
</evidence>
<dbReference type="EMBL" id="CAESAD010000001">
    <property type="protein sequence ID" value="CAB4334774.1"/>
    <property type="molecule type" value="Genomic_DNA"/>
</dbReference>
<gene>
    <name evidence="9" type="ORF">UFOPK3037_01471</name>
    <name evidence="10" type="ORF">UFOPK3278_00360</name>
    <name evidence="7" type="ORF">UFOPK3406_00220</name>
    <name evidence="8" type="ORF">UFOPK3925_00518</name>
    <name evidence="11" type="ORF">UFOPK4097_00517</name>
    <name evidence="12" type="ORF">UFOPK4301_00155</name>
</gene>
<dbReference type="Pfam" id="PF00082">
    <property type="entry name" value="Peptidase_S8"/>
    <property type="match status" value="1"/>
</dbReference>
<dbReference type="Pfam" id="PF22148">
    <property type="entry name" value="Fervidolysin_NPro-like"/>
    <property type="match status" value="1"/>
</dbReference>
<name>A0A6J7SUQ4_9ZZZZ</name>
<dbReference type="EMBL" id="CAFBQG010000010">
    <property type="protein sequence ID" value="CAB5044611.1"/>
    <property type="molecule type" value="Genomic_DNA"/>
</dbReference>
<evidence type="ECO:0000259" key="5">
    <source>
        <dbReference type="Pfam" id="PF00082"/>
    </source>
</evidence>
<evidence type="ECO:0000313" key="11">
    <source>
        <dbReference type="EMBL" id="CAB5014376.1"/>
    </source>
</evidence>
<dbReference type="InterPro" id="IPR015500">
    <property type="entry name" value="Peptidase_S8_subtilisin-rel"/>
</dbReference>
<dbReference type="InterPro" id="IPR023828">
    <property type="entry name" value="Peptidase_S8_Ser-AS"/>
</dbReference>
<dbReference type="SUPFAM" id="SSF52743">
    <property type="entry name" value="Subtilisin-like"/>
    <property type="match status" value="1"/>
</dbReference>
<accession>A0A6J7SUQ4</accession>
<evidence type="ECO:0000313" key="12">
    <source>
        <dbReference type="EMBL" id="CAB5044611.1"/>
    </source>
</evidence>
<evidence type="ECO:0000259" key="6">
    <source>
        <dbReference type="Pfam" id="PF22148"/>
    </source>
</evidence>
<dbReference type="PROSITE" id="PS00137">
    <property type="entry name" value="SUBTILASE_HIS"/>
    <property type="match status" value="1"/>
</dbReference>
<evidence type="ECO:0000256" key="3">
    <source>
        <dbReference type="ARBA" id="ARBA00022801"/>
    </source>
</evidence>
<evidence type="ECO:0000313" key="10">
    <source>
        <dbReference type="EMBL" id="CAB4846582.1"/>
    </source>
</evidence>
<evidence type="ECO:0000313" key="7">
    <source>
        <dbReference type="EMBL" id="CAB4331422.1"/>
    </source>
</evidence>
<dbReference type="PROSITE" id="PS00138">
    <property type="entry name" value="SUBTILASE_SER"/>
    <property type="match status" value="1"/>
</dbReference>
<dbReference type="PANTHER" id="PTHR43806:SF11">
    <property type="entry name" value="CEREVISIN-RELATED"/>
    <property type="match status" value="1"/>
</dbReference>
<dbReference type="EMBL" id="CAFBPK010000005">
    <property type="protein sequence ID" value="CAB5014376.1"/>
    <property type="molecule type" value="Genomic_DNA"/>
</dbReference>
<dbReference type="PANTHER" id="PTHR43806">
    <property type="entry name" value="PEPTIDASE S8"/>
    <property type="match status" value="1"/>
</dbReference>
<organism evidence="12">
    <name type="scientific">freshwater metagenome</name>
    <dbReference type="NCBI Taxonomy" id="449393"/>
    <lineage>
        <taxon>unclassified sequences</taxon>
        <taxon>metagenomes</taxon>
        <taxon>ecological metagenomes</taxon>
    </lineage>
</organism>
<dbReference type="InterPro" id="IPR034204">
    <property type="entry name" value="PfSUB1-like_cat_dom"/>
</dbReference>
<feature type="domain" description="Fervidolysin-like N-terminal prodomain" evidence="6">
    <location>
        <begin position="25"/>
        <end position="103"/>
    </location>
</feature>
<keyword evidence="2" id="KW-0645">Protease</keyword>
<evidence type="ECO:0000313" key="8">
    <source>
        <dbReference type="EMBL" id="CAB4334774.1"/>
    </source>
</evidence>
<comment type="similarity">
    <text evidence="1">Belongs to the peptidase S8 family.</text>
</comment>
<dbReference type="InterPro" id="IPR000209">
    <property type="entry name" value="Peptidase_S8/S53_dom"/>
</dbReference>
<dbReference type="EMBL" id="CAFAAO010000025">
    <property type="protein sequence ID" value="CAB4813205.1"/>
    <property type="molecule type" value="Genomic_DNA"/>
</dbReference>
<dbReference type="InterPro" id="IPR050131">
    <property type="entry name" value="Peptidase_S8_subtilisin-like"/>
</dbReference>
<dbReference type="Gene3D" id="3.40.50.200">
    <property type="entry name" value="Peptidase S8/S53 domain"/>
    <property type="match status" value="1"/>
</dbReference>
<dbReference type="InterPro" id="IPR036852">
    <property type="entry name" value="Peptidase_S8/S53_dom_sf"/>
</dbReference>
<keyword evidence="3" id="KW-0378">Hydrolase</keyword>
<dbReference type="GO" id="GO:0004252">
    <property type="term" value="F:serine-type endopeptidase activity"/>
    <property type="evidence" value="ECO:0007669"/>
    <property type="project" value="InterPro"/>
</dbReference>
<evidence type="ECO:0000256" key="1">
    <source>
        <dbReference type="ARBA" id="ARBA00011073"/>
    </source>
</evidence>
<keyword evidence="4" id="KW-0720">Serine protease</keyword>
<dbReference type="EMBL" id="CAFBIX010000007">
    <property type="protein sequence ID" value="CAB4846582.1"/>
    <property type="molecule type" value="Genomic_DNA"/>
</dbReference>
<dbReference type="GO" id="GO:0006508">
    <property type="term" value="P:proteolysis"/>
    <property type="evidence" value="ECO:0007669"/>
    <property type="project" value="UniProtKB-KW"/>
</dbReference>
<evidence type="ECO:0000313" key="9">
    <source>
        <dbReference type="EMBL" id="CAB4813205.1"/>
    </source>
</evidence>
<reference evidence="12" key="1">
    <citation type="submission" date="2020-05" db="EMBL/GenBank/DDBJ databases">
        <authorList>
            <person name="Chiriac C."/>
            <person name="Salcher M."/>
            <person name="Ghai R."/>
            <person name="Kavagutti S V."/>
        </authorList>
    </citation>
    <scope>NUCLEOTIDE SEQUENCE</scope>
</reference>
<evidence type="ECO:0000256" key="2">
    <source>
        <dbReference type="ARBA" id="ARBA00022670"/>
    </source>
</evidence>
<feature type="domain" description="Peptidase S8/S53" evidence="5">
    <location>
        <begin position="154"/>
        <end position="437"/>
    </location>
</feature>
<dbReference type="PRINTS" id="PR00723">
    <property type="entry name" value="SUBTILISIN"/>
</dbReference>
<protein>
    <submittedName>
        <fullName evidence="12">Unannotated protein</fullName>
    </submittedName>
</protein>
<dbReference type="PROSITE" id="PS51892">
    <property type="entry name" value="SUBTILASE"/>
    <property type="match status" value="1"/>
</dbReference>
<dbReference type="InterPro" id="IPR054399">
    <property type="entry name" value="Fervidolysin-like_N_prodom"/>
</dbReference>
<dbReference type="CDD" id="cd07473">
    <property type="entry name" value="Peptidases_S8_Subtilisin_like"/>
    <property type="match status" value="1"/>
</dbReference>